<evidence type="ECO:0000259" key="13">
    <source>
        <dbReference type="Pfam" id="PF23233"/>
    </source>
</evidence>
<feature type="repeat" description="TPR" evidence="11">
    <location>
        <begin position="69"/>
        <end position="102"/>
    </location>
</feature>
<evidence type="ECO:0000256" key="10">
    <source>
        <dbReference type="ARBA" id="ARBA00039167"/>
    </source>
</evidence>
<dbReference type="Pfam" id="PF23231">
    <property type="entry name" value="HAT_Syf1_CNRKL1_C"/>
    <property type="match status" value="2"/>
</dbReference>
<dbReference type="GO" id="GO:0071011">
    <property type="term" value="C:precatalytic spliceosome"/>
    <property type="evidence" value="ECO:0007669"/>
    <property type="project" value="TreeGrafter"/>
</dbReference>
<feature type="domain" description="Pre-mRNA-splicing factor Syf1/CRNKL1-like C-terminal HAT-repeats" evidence="12">
    <location>
        <begin position="374"/>
        <end position="519"/>
    </location>
</feature>
<dbReference type="GO" id="GO:0071007">
    <property type="term" value="C:U2-type catalytic step 2 spliceosome"/>
    <property type="evidence" value="ECO:0007669"/>
    <property type="project" value="EnsemblFungi"/>
</dbReference>
<dbReference type="InterPro" id="IPR011990">
    <property type="entry name" value="TPR-like_helical_dom_sf"/>
</dbReference>
<comment type="subcellular location">
    <subcellularLocation>
        <location evidence="1">Nucleus</location>
    </subcellularLocation>
</comment>
<evidence type="ECO:0000256" key="8">
    <source>
        <dbReference type="ARBA" id="ARBA00023242"/>
    </source>
</evidence>
<dbReference type="PANTHER" id="PTHR11246">
    <property type="entry name" value="PRE-MRNA SPLICING FACTOR"/>
    <property type="match status" value="1"/>
</dbReference>
<dbReference type="GO" id="GO:0000354">
    <property type="term" value="P:cis assembly of pre-catalytic spliceosome"/>
    <property type="evidence" value="ECO:0007669"/>
    <property type="project" value="EnsemblFungi"/>
</dbReference>
<dbReference type="OrthoDB" id="541719at2759"/>
<keyword evidence="8" id="KW-0539">Nucleus</keyword>
<feature type="domain" description="Pre-mRNA-splicing factor Syf1/CRNKL1-like C-terminal HAT-repeats" evidence="12">
    <location>
        <begin position="214"/>
        <end position="305"/>
    </location>
</feature>
<dbReference type="PANTHER" id="PTHR11246:SF3">
    <property type="entry name" value="CROOKED NECK-LIKE PROTEIN 1"/>
    <property type="match status" value="1"/>
</dbReference>
<dbReference type="Gene3D" id="1.25.40.10">
    <property type="entry name" value="Tetratricopeptide repeat domain"/>
    <property type="match status" value="4"/>
</dbReference>
<sequence>MSGSSAVRNKAPAPVQISSEQILAEAQALRQERKKNVILDVADLEELSEVQRHKREEYEGALQRKSHDIKQWIRYAEWEVEQKEFARARSIFERALSLHPYDVPLRLRYIRSELKHENINHARNLLEQSVVLLPTIEKIWYEYVQVEEKLGNIPKCRELFSRWAKFATNPKPMLSWIDMECRYKEWANAHVIFESLCQAFPQPENWLKWAKFENAHGSLKSTRHVYINAIDTTTQMGNLDETLFTEFARWEASVDELERARAIYKHGLQVLPPDHTYRLYTAYATFEKLHGSPEDLTNVITVERKSAYENILNSDPKNYSTWIAYLQMAVGYFSAERVRAIFDRAVSQIPEQKDKIVWKEFVYLFIYYALWEEVANEDIEKADKIYTDCLNLIPHKSFTVAKVWLLYAKLLIRRGLLPEARKLLGKSIGMCPKPRLFKGYIDLELNLREFQRCRILYEKYCQKFSTTPEPFIAFANMEQNLGEDERARAIFEIALNIPEMSKRGDLWASYIQFEIEEAEYGRVRTLYGRYIEDIRTYEPWVALVQFELVAPDPEGENVEQVNTDYEEDEAMEFSERPATESGIIRARKVFERAIIHFSKSSQVNDRVAILAAWKEFEEIYGTHDTLQKAISLQPQMVVKQRKVGENVFEEYEEYDFPEDKIAQEANVNFLKAAHSWKEKTQN</sequence>
<evidence type="ECO:0000313" key="15">
    <source>
        <dbReference type="Proteomes" id="UP000095023"/>
    </source>
</evidence>
<dbReference type="GO" id="GO:0071008">
    <property type="term" value="C:U2-type post-mRNA release spliceosomal complex"/>
    <property type="evidence" value="ECO:0007669"/>
    <property type="project" value="EnsemblFungi"/>
</dbReference>
<evidence type="ECO:0000259" key="12">
    <source>
        <dbReference type="Pfam" id="PF23231"/>
    </source>
</evidence>
<organism evidence="14 15">
    <name type="scientific">Tortispora caseinolytica NRRL Y-17796</name>
    <dbReference type="NCBI Taxonomy" id="767744"/>
    <lineage>
        <taxon>Eukaryota</taxon>
        <taxon>Fungi</taxon>
        <taxon>Dikarya</taxon>
        <taxon>Ascomycota</taxon>
        <taxon>Saccharomycotina</taxon>
        <taxon>Trigonopsidomycetes</taxon>
        <taxon>Trigonopsidales</taxon>
        <taxon>Trigonopsidaceae</taxon>
        <taxon>Tortispora</taxon>
    </lineage>
</organism>
<dbReference type="SUPFAM" id="SSF48452">
    <property type="entry name" value="TPR-like"/>
    <property type="match status" value="4"/>
</dbReference>
<dbReference type="InterPro" id="IPR019734">
    <property type="entry name" value="TPR_rpt"/>
</dbReference>
<dbReference type="PROSITE" id="PS50005">
    <property type="entry name" value="TPR"/>
    <property type="match status" value="1"/>
</dbReference>
<keyword evidence="6" id="KW-0677">Repeat</keyword>
<keyword evidence="4" id="KW-0507">mRNA processing</keyword>
<evidence type="ECO:0000256" key="5">
    <source>
        <dbReference type="ARBA" id="ARBA00022728"/>
    </source>
</evidence>
<comment type="function">
    <text evidence="9">Involved in pre-mRNA splicing and cell cycle progression. Required for the spliceosome assembly and initiation of the DNA replication.</text>
</comment>
<evidence type="ECO:0000256" key="6">
    <source>
        <dbReference type="ARBA" id="ARBA00022737"/>
    </source>
</evidence>
<evidence type="ECO:0000256" key="11">
    <source>
        <dbReference type="PROSITE-ProRule" id="PRU00339"/>
    </source>
</evidence>
<dbReference type="InterPro" id="IPR045075">
    <property type="entry name" value="Syf1-like"/>
</dbReference>
<accession>A0A1E4TBC5</accession>
<evidence type="ECO:0000256" key="2">
    <source>
        <dbReference type="ARBA" id="ARBA00008644"/>
    </source>
</evidence>
<dbReference type="GO" id="GO:0003682">
    <property type="term" value="F:chromatin binding"/>
    <property type="evidence" value="ECO:0007669"/>
    <property type="project" value="EnsemblFungi"/>
</dbReference>
<dbReference type="Proteomes" id="UP000095023">
    <property type="component" value="Unassembled WGS sequence"/>
</dbReference>
<dbReference type="InterPro" id="IPR055430">
    <property type="entry name" value="HAT_Syf1_CNRKL1_C"/>
</dbReference>
<keyword evidence="11" id="KW-0802">TPR repeat</keyword>
<dbReference type="EMBL" id="KV453843">
    <property type="protein sequence ID" value="ODV89065.1"/>
    <property type="molecule type" value="Genomic_DNA"/>
</dbReference>
<name>A0A1E4TBC5_9ASCO</name>
<dbReference type="GO" id="GO:0000785">
    <property type="term" value="C:chromatin"/>
    <property type="evidence" value="ECO:0007669"/>
    <property type="project" value="EnsemblFungi"/>
</dbReference>
<dbReference type="AlphaFoldDB" id="A0A1E4TBC5"/>
<gene>
    <name evidence="14" type="ORF">CANCADRAFT_32441</name>
</gene>
<dbReference type="GO" id="GO:0071006">
    <property type="term" value="C:U2-type catalytic step 1 spliceosome"/>
    <property type="evidence" value="ECO:0007669"/>
    <property type="project" value="EnsemblFungi"/>
</dbReference>
<keyword evidence="5" id="KW-0747">Spliceosome</keyword>
<dbReference type="GO" id="GO:0000974">
    <property type="term" value="C:Prp19 complex"/>
    <property type="evidence" value="ECO:0007669"/>
    <property type="project" value="EnsemblFungi"/>
</dbReference>
<dbReference type="InterPro" id="IPR055433">
    <property type="entry name" value="HAT_Syf1-like_N"/>
</dbReference>
<feature type="domain" description="Pre-mRNA-splicing factor Syf1-like N-terminal HAT-repeats" evidence="13">
    <location>
        <begin position="57"/>
        <end position="164"/>
    </location>
</feature>
<proteinExistence type="inferred from homology"/>
<evidence type="ECO:0000256" key="9">
    <source>
        <dbReference type="ARBA" id="ARBA00037040"/>
    </source>
</evidence>
<keyword evidence="15" id="KW-1185">Reference proteome</keyword>
<comment type="similarity">
    <text evidence="2">Belongs to the crooked-neck family.</text>
</comment>
<dbReference type="GO" id="GO:0006270">
    <property type="term" value="P:DNA replication initiation"/>
    <property type="evidence" value="ECO:0007669"/>
    <property type="project" value="EnsemblFungi"/>
</dbReference>
<evidence type="ECO:0000313" key="14">
    <source>
        <dbReference type="EMBL" id="ODV89065.1"/>
    </source>
</evidence>
<dbReference type="InterPro" id="IPR003107">
    <property type="entry name" value="HAT"/>
</dbReference>
<dbReference type="Pfam" id="PF23233">
    <property type="entry name" value="HAT_Syf1_CNRKL1_N"/>
    <property type="match status" value="1"/>
</dbReference>
<evidence type="ECO:0000256" key="4">
    <source>
        <dbReference type="ARBA" id="ARBA00022664"/>
    </source>
</evidence>
<dbReference type="GO" id="GO:0071004">
    <property type="term" value="C:U2-type prespliceosome"/>
    <property type="evidence" value="ECO:0007669"/>
    <property type="project" value="EnsemblFungi"/>
</dbReference>
<evidence type="ECO:0000256" key="1">
    <source>
        <dbReference type="ARBA" id="ARBA00004123"/>
    </source>
</evidence>
<dbReference type="SMART" id="SM00386">
    <property type="entry name" value="HAT"/>
    <property type="match status" value="13"/>
</dbReference>
<dbReference type="GO" id="GO:0003688">
    <property type="term" value="F:DNA replication origin binding"/>
    <property type="evidence" value="ECO:0007669"/>
    <property type="project" value="EnsemblFungi"/>
</dbReference>
<keyword evidence="7" id="KW-0508">mRNA splicing</keyword>
<reference evidence="15" key="1">
    <citation type="submission" date="2016-02" db="EMBL/GenBank/DDBJ databases">
        <title>Comparative genomics of biotechnologically important yeasts.</title>
        <authorList>
            <consortium name="DOE Joint Genome Institute"/>
            <person name="Riley R."/>
            <person name="Haridas S."/>
            <person name="Wolfe K.H."/>
            <person name="Lopes M.R."/>
            <person name="Hittinger C.T."/>
            <person name="Goker M."/>
            <person name="Salamov A."/>
            <person name="Wisecaver J."/>
            <person name="Long T.M."/>
            <person name="Aerts A.L."/>
            <person name="Barry K."/>
            <person name="Choi C."/>
            <person name="Clum A."/>
            <person name="Coughlan A.Y."/>
            <person name="Deshpande S."/>
            <person name="Douglass A.P."/>
            <person name="Hanson S.J."/>
            <person name="Klenk H.-P."/>
            <person name="Labutti K."/>
            <person name="Lapidus A."/>
            <person name="Lindquist E."/>
            <person name="Lipzen A."/>
            <person name="Meier-Kolthoff J.P."/>
            <person name="Ohm R.A."/>
            <person name="Otillar R.P."/>
            <person name="Pangilinan J."/>
            <person name="Peng Y."/>
            <person name="Rokas A."/>
            <person name="Rosa C.A."/>
            <person name="Scheuner C."/>
            <person name="Sibirny A.A."/>
            <person name="Slot J.C."/>
            <person name="Stielow J.B."/>
            <person name="Sun H."/>
            <person name="Kurtzman C.P."/>
            <person name="Blackwell M."/>
            <person name="Jeffries T.W."/>
            <person name="Grigoriev I.V."/>
        </authorList>
    </citation>
    <scope>NUCLEOTIDE SEQUENCE [LARGE SCALE GENOMIC DNA]</scope>
    <source>
        <strain evidence="15">NRRL Y-17796</strain>
    </source>
</reference>
<comment type="subunit">
    <text evidence="3">Associated with the spliceosome.</text>
</comment>
<evidence type="ECO:0000256" key="7">
    <source>
        <dbReference type="ARBA" id="ARBA00023187"/>
    </source>
</evidence>
<protein>
    <recommendedName>
        <fullName evidence="10">Pre-mRNA-splicing factor CLF1</fullName>
    </recommendedName>
</protein>
<evidence type="ECO:0000256" key="3">
    <source>
        <dbReference type="ARBA" id="ARBA00011524"/>
    </source>
</evidence>